<name>A0A1I2D3G6_9BACI</name>
<dbReference type="RefSeq" id="WP_091660825.1">
    <property type="nucleotide sequence ID" value="NZ_FONT01000003.1"/>
</dbReference>
<sequence length="82" mass="9407">MSDVHLDAGQLAEKMPEKEVDVYVYMKKVYADLEAAGEKYDEAKNDTFAEKKASEQFDISTEEAAQIYAKAESQISRYNLYR</sequence>
<evidence type="ECO:0000313" key="2">
    <source>
        <dbReference type="Proteomes" id="UP000199516"/>
    </source>
</evidence>
<accession>A0A1I2D3G6</accession>
<reference evidence="1 2" key="1">
    <citation type="submission" date="2016-10" db="EMBL/GenBank/DDBJ databases">
        <authorList>
            <person name="de Groot N.N."/>
        </authorList>
    </citation>
    <scope>NUCLEOTIDE SEQUENCE [LARGE SCALE GENOMIC DNA]</scope>
    <source>
        <strain evidence="1 2">DSM 23995</strain>
    </source>
</reference>
<dbReference type="EMBL" id="FONT01000003">
    <property type="protein sequence ID" value="SFE75044.1"/>
    <property type="molecule type" value="Genomic_DNA"/>
</dbReference>
<organism evidence="1 2">
    <name type="scientific">Alteribacillus iranensis</name>
    <dbReference type="NCBI Taxonomy" id="930128"/>
    <lineage>
        <taxon>Bacteria</taxon>
        <taxon>Bacillati</taxon>
        <taxon>Bacillota</taxon>
        <taxon>Bacilli</taxon>
        <taxon>Bacillales</taxon>
        <taxon>Bacillaceae</taxon>
        <taxon>Alteribacillus</taxon>
    </lineage>
</organism>
<gene>
    <name evidence="1" type="ORF">SAMN05192532_103382</name>
</gene>
<dbReference type="Proteomes" id="UP000199516">
    <property type="component" value="Unassembled WGS sequence"/>
</dbReference>
<dbReference type="STRING" id="930128.SAMN05192532_103382"/>
<protein>
    <submittedName>
        <fullName evidence="1">Uncharacterized protein</fullName>
    </submittedName>
</protein>
<evidence type="ECO:0000313" key="1">
    <source>
        <dbReference type="EMBL" id="SFE75044.1"/>
    </source>
</evidence>
<proteinExistence type="predicted"/>
<dbReference type="AlphaFoldDB" id="A0A1I2D3G6"/>
<dbReference type="OrthoDB" id="2969131at2"/>
<keyword evidence="2" id="KW-1185">Reference proteome</keyword>